<geneLocation type="plasmid" evidence="1">
    <name>unnamed</name>
</geneLocation>
<protein>
    <submittedName>
        <fullName evidence="1">Uncharacterized protein</fullName>
    </submittedName>
</protein>
<dbReference type="RefSeq" id="WP_025408676.1">
    <property type="nucleotide sequence ID" value="NZ_CP005752.1"/>
</dbReference>
<reference evidence="1" key="1">
    <citation type="submission" date="2013-04" db="EMBL/GenBank/DDBJ databases">
        <title>Comparative Genomics of Relapsing Fever Spirochetes.</title>
        <authorList>
            <person name="Schwan T.G."/>
            <person name="Raffel S.J."/>
            <person name="Porcella S.F."/>
            <person name="Martens C.A."/>
            <person name="Bruno D.P."/>
            <person name="Ricklefs S.M."/>
            <person name="Barbian K.B."/>
        </authorList>
    </citation>
    <scope>NUCLEOTIDE SEQUENCE</scope>
    <source>
        <strain evidence="1">Co53</strain>
        <plasmid evidence="1">unnamed</plasmid>
    </source>
</reference>
<dbReference type="EMBL" id="CP005752">
    <property type="protein sequence ID" value="AHH11390.1"/>
    <property type="molecule type" value="Genomic_DNA"/>
</dbReference>
<dbReference type="AlphaFoldDB" id="W5SWW6"/>
<sequence length="67" mass="8242">MGCMIVFLFIFYKLVGFLCRLCKRFIERVVYNLCSRQEFLEDLKRFEHDLIRMEMLNRLNDKENSNV</sequence>
<name>W5SWW6_9SPIR</name>
<accession>W5SWW6</accession>
<gene>
    <name evidence="1" type="ORF">BCO_0011200</name>
</gene>
<proteinExistence type="predicted"/>
<dbReference type="HOGENOM" id="CLU_2647338_0_0_12"/>
<organism evidence="1">
    <name type="scientific">Borrelia coriaceae ATCC 43381</name>
    <dbReference type="NCBI Taxonomy" id="1408429"/>
    <lineage>
        <taxon>Bacteria</taxon>
        <taxon>Pseudomonadati</taxon>
        <taxon>Spirochaetota</taxon>
        <taxon>Spirochaetia</taxon>
        <taxon>Spirochaetales</taxon>
        <taxon>Borreliaceae</taxon>
        <taxon>Borrelia</taxon>
    </lineage>
</organism>
<evidence type="ECO:0000313" key="1">
    <source>
        <dbReference type="EMBL" id="AHH11390.1"/>
    </source>
</evidence>
<keyword evidence="1" id="KW-0614">Plasmid</keyword>
<dbReference type="OrthoDB" id="351174at2"/>